<keyword evidence="3" id="KW-1185">Reference proteome</keyword>
<dbReference type="AlphaFoldDB" id="A0ABD0LKA9"/>
<evidence type="ECO:0000313" key="3">
    <source>
        <dbReference type="Proteomes" id="UP001519460"/>
    </source>
</evidence>
<sequence>MGRQTLRITKRVVETSSNDTKPTSHKCSKQLKLKPCVFRRTHVSLRLAFSLHSQKMYTPVSEKHAAEEVHLNAVRFSSLCGTFPPSVLLSNGGKTGYADESGHSTRSFDVEAGRDETEGGARSWRV</sequence>
<evidence type="ECO:0000313" key="2">
    <source>
        <dbReference type="EMBL" id="KAK7499838.1"/>
    </source>
</evidence>
<proteinExistence type="predicted"/>
<dbReference type="Proteomes" id="UP001519460">
    <property type="component" value="Unassembled WGS sequence"/>
</dbReference>
<accession>A0ABD0LKA9</accession>
<reference evidence="2 3" key="1">
    <citation type="journal article" date="2023" name="Sci. Data">
        <title>Genome assembly of the Korean intertidal mud-creeper Batillaria attramentaria.</title>
        <authorList>
            <person name="Patra A.K."/>
            <person name="Ho P.T."/>
            <person name="Jun S."/>
            <person name="Lee S.J."/>
            <person name="Kim Y."/>
            <person name="Won Y.J."/>
        </authorList>
    </citation>
    <scope>NUCLEOTIDE SEQUENCE [LARGE SCALE GENOMIC DNA]</scope>
    <source>
        <strain evidence="2">Wonlab-2016</strain>
    </source>
</reference>
<feature type="compositionally biased region" description="Basic and acidic residues" evidence="1">
    <location>
        <begin position="100"/>
        <end position="119"/>
    </location>
</feature>
<dbReference type="EMBL" id="JACVVK020000041">
    <property type="protein sequence ID" value="KAK7499838.1"/>
    <property type="molecule type" value="Genomic_DNA"/>
</dbReference>
<gene>
    <name evidence="2" type="ORF">BaRGS_00008929</name>
</gene>
<evidence type="ECO:0000256" key="1">
    <source>
        <dbReference type="SAM" id="MobiDB-lite"/>
    </source>
</evidence>
<comment type="caution">
    <text evidence="2">The sequence shown here is derived from an EMBL/GenBank/DDBJ whole genome shotgun (WGS) entry which is preliminary data.</text>
</comment>
<organism evidence="2 3">
    <name type="scientific">Batillaria attramentaria</name>
    <dbReference type="NCBI Taxonomy" id="370345"/>
    <lineage>
        <taxon>Eukaryota</taxon>
        <taxon>Metazoa</taxon>
        <taxon>Spiralia</taxon>
        <taxon>Lophotrochozoa</taxon>
        <taxon>Mollusca</taxon>
        <taxon>Gastropoda</taxon>
        <taxon>Caenogastropoda</taxon>
        <taxon>Sorbeoconcha</taxon>
        <taxon>Cerithioidea</taxon>
        <taxon>Batillariidae</taxon>
        <taxon>Batillaria</taxon>
    </lineage>
</organism>
<name>A0ABD0LKA9_9CAEN</name>
<feature type="region of interest" description="Disordered" evidence="1">
    <location>
        <begin position="91"/>
        <end position="126"/>
    </location>
</feature>
<protein>
    <submittedName>
        <fullName evidence="2">Uncharacterized protein</fullName>
    </submittedName>
</protein>